<evidence type="ECO:0000313" key="2">
    <source>
        <dbReference type="EMBL" id="KAJ1188083.1"/>
    </source>
</evidence>
<evidence type="ECO:0000313" key="3">
    <source>
        <dbReference type="Proteomes" id="UP001066276"/>
    </source>
</evidence>
<dbReference type="AlphaFoldDB" id="A0AAV7UGW3"/>
<organism evidence="2 3">
    <name type="scientific">Pleurodeles waltl</name>
    <name type="common">Iberian ribbed newt</name>
    <dbReference type="NCBI Taxonomy" id="8319"/>
    <lineage>
        <taxon>Eukaryota</taxon>
        <taxon>Metazoa</taxon>
        <taxon>Chordata</taxon>
        <taxon>Craniata</taxon>
        <taxon>Vertebrata</taxon>
        <taxon>Euteleostomi</taxon>
        <taxon>Amphibia</taxon>
        <taxon>Batrachia</taxon>
        <taxon>Caudata</taxon>
        <taxon>Salamandroidea</taxon>
        <taxon>Salamandridae</taxon>
        <taxon>Pleurodelinae</taxon>
        <taxon>Pleurodeles</taxon>
    </lineage>
</organism>
<keyword evidence="3" id="KW-1185">Reference proteome</keyword>
<reference evidence="2" key="1">
    <citation type="journal article" date="2022" name="bioRxiv">
        <title>Sequencing and chromosome-scale assembly of the giantPleurodeles waltlgenome.</title>
        <authorList>
            <person name="Brown T."/>
            <person name="Elewa A."/>
            <person name="Iarovenko S."/>
            <person name="Subramanian E."/>
            <person name="Araus A.J."/>
            <person name="Petzold A."/>
            <person name="Susuki M."/>
            <person name="Suzuki K.-i.T."/>
            <person name="Hayashi T."/>
            <person name="Toyoda A."/>
            <person name="Oliveira C."/>
            <person name="Osipova E."/>
            <person name="Leigh N.D."/>
            <person name="Simon A."/>
            <person name="Yun M.H."/>
        </authorList>
    </citation>
    <scope>NUCLEOTIDE SEQUENCE</scope>
    <source>
        <strain evidence="2">20211129_DDA</strain>
        <tissue evidence="2">Liver</tissue>
    </source>
</reference>
<protein>
    <submittedName>
        <fullName evidence="2">Uncharacterized protein</fullName>
    </submittedName>
</protein>
<dbReference type="Proteomes" id="UP001066276">
    <property type="component" value="Chromosome 3_1"/>
</dbReference>
<evidence type="ECO:0000256" key="1">
    <source>
        <dbReference type="SAM" id="MobiDB-lite"/>
    </source>
</evidence>
<gene>
    <name evidence="2" type="ORF">NDU88_004848</name>
</gene>
<name>A0AAV7UGW3_PLEWA</name>
<accession>A0AAV7UGW3</accession>
<feature type="region of interest" description="Disordered" evidence="1">
    <location>
        <begin position="1"/>
        <end position="29"/>
    </location>
</feature>
<dbReference type="EMBL" id="JANPWB010000005">
    <property type="protein sequence ID" value="KAJ1188083.1"/>
    <property type="molecule type" value="Genomic_DNA"/>
</dbReference>
<sequence length="164" mass="19026">MYMLQRNGEGALRPGSEDAQRRRPSGLRGIPEQSLRNELMQAQQAEALQHYSQVRSNNLQLQQPVDEITGEFSCDRLDGINQTGNGIRWSLFSGKYERLPGEDRQENMRNLRSLFSGKYEWLPGEDRQENMRNLSSRPYEVVYISFVLETQLHLAEKHDVICIL</sequence>
<comment type="caution">
    <text evidence="2">The sequence shown here is derived from an EMBL/GenBank/DDBJ whole genome shotgun (WGS) entry which is preliminary data.</text>
</comment>
<proteinExistence type="predicted"/>